<dbReference type="InterPro" id="IPR017932">
    <property type="entry name" value="GATase_2_dom"/>
</dbReference>
<dbReference type="PROSITE" id="PS51278">
    <property type="entry name" value="GATASE_TYPE_2"/>
    <property type="match status" value="1"/>
</dbReference>
<dbReference type="Gene3D" id="3.60.20.10">
    <property type="entry name" value="Glutamine Phosphoribosylpyrophosphate, subunit 1, domain 1"/>
    <property type="match status" value="1"/>
</dbReference>
<dbReference type="InterPro" id="IPR029055">
    <property type="entry name" value="Ntn_hydrolases_N"/>
</dbReference>
<sequence>MCGIAGFTKQDKPLITRLLDTIEHRGPDGQGVFVDGHVSLGMRRLAIIDPEGGKQPIWNADKTRCIFFNGEIYNYQELWKDLQAKGYRFSTDHSDTETILLGFEAWGKDVLLRLRGMFAFVIYDTRTNQLFIARDRLGIKPLYYTHHEGVFYFASELKQLSSLQGFKRTLDPAAASAYLHYRVHDATEHTFFLMVSNV</sequence>
<name>A0A136LWT6_9BACT</name>
<dbReference type="PATRIC" id="fig|1617426.3.peg.1370"/>
<comment type="pathway">
    <text evidence="1">Amino-acid biosynthesis; L-asparagine biosynthesis; L-asparagine from L-aspartate (L-Gln route): step 1/1.</text>
</comment>
<dbReference type="PANTHER" id="PTHR43284">
    <property type="entry name" value="ASPARAGINE SYNTHETASE (GLUTAMINE-HYDROLYZING)"/>
    <property type="match status" value="1"/>
</dbReference>
<keyword evidence="6" id="KW-0436">Ligase</keyword>
<dbReference type="AlphaFoldDB" id="A0A136LWT6"/>
<comment type="catalytic activity">
    <reaction evidence="4">
        <text>L-aspartate + L-glutamine + ATP + H2O = L-asparagine + L-glutamate + AMP + diphosphate + H(+)</text>
        <dbReference type="Rhea" id="RHEA:12228"/>
        <dbReference type="ChEBI" id="CHEBI:15377"/>
        <dbReference type="ChEBI" id="CHEBI:15378"/>
        <dbReference type="ChEBI" id="CHEBI:29985"/>
        <dbReference type="ChEBI" id="CHEBI:29991"/>
        <dbReference type="ChEBI" id="CHEBI:30616"/>
        <dbReference type="ChEBI" id="CHEBI:33019"/>
        <dbReference type="ChEBI" id="CHEBI:58048"/>
        <dbReference type="ChEBI" id="CHEBI:58359"/>
        <dbReference type="ChEBI" id="CHEBI:456215"/>
        <dbReference type="EC" id="6.3.5.4"/>
    </reaction>
</comment>
<organism evidence="6 7">
    <name type="scientific">candidate division WS6 bacterium OLB20</name>
    <dbReference type="NCBI Taxonomy" id="1617426"/>
    <lineage>
        <taxon>Bacteria</taxon>
        <taxon>Candidatus Dojkabacteria</taxon>
    </lineage>
</organism>
<dbReference type="EMBL" id="JYNZ01000005">
    <property type="protein sequence ID" value="KXK26096.1"/>
    <property type="molecule type" value="Genomic_DNA"/>
</dbReference>
<comment type="similarity">
    <text evidence="2">Belongs to the asparagine synthetase family.</text>
</comment>
<evidence type="ECO:0000313" key="6">
    <source>
        <dbReference type="EMBL" id="KXK26096.1"/>
    </source>
</evidence>
<dbReference type="GO" id="GO:0004066">
    <property type="term" value="F:asparagine synthase (glutamine-hydrolyzing) activity"/>
    <property type="evidence" value="ECO:0007669"/>
    <property type="project" value="UniProtKB-EC"/>
</dbReference>
<evidence type="ECO:0000256" key="4">
    <source>
        <dbReference type="ARBA" id="ARBA00048741"/>
    </source>
</evidence>
<accession>A0A136LWT6</accession>
<dbReference type="EC" id="6.3.5.4" evidence="3"/>
<evidence type="ECO:0000256" key="1">
    <source>
        <dbReference type="ARBA" id="ARBA00005187"/>
    </source>
</evidence>
<evidence type="ECO:0000259" key="5">
    <source>
        <dbReference type="PROSITE" id="PS51278"/>
    </source>
</evidence>
<reference evidence="6 7" key="1">
    <citation type="submission" date="2015-02" db="EMBL/GenBank/DDBJ databases">
        <title>Improved understanding of the partial-nitritation anammox process through 23 genomes representing the majority of the microbial community.</title>
        <authorList>
            <person name="Speth D.R."/>
            <person name="In T Zandt M."/>
            <person name="Guerrero Cruz S."/>
            <person name="Jetten M.S."/>
            <person name="Dutilh B.E."/>
        </authorList>
    </citation>
    <scope>NUCLEOTIDE SEQUENCE [LARGE SCALE GENOMIC DNA]</scope>
    <source>
        <strain evidence="6">OLB20</strain>
    </source>
</reference>
<protein>
    <recommendedName>
        <fullName evidence="3">asparagine synthase (glutamine-hydrolyzing)</fullName>
        <ecNumber evidence="3">6.3.5.4</ecNumber>
    </recommendedName>
</protein>
<dbReference type="PANTHER" id="PTHR43284:SF1">
    <property type="entry name" value="ASPARAGINE SYNTHETASE"/>
    <property type="match status" value="1"/>
</dbReference>
<feature type="domain" description="Glutamine amidotransferase type-2" evidence="5">
    <location>
        <begin position="2"/>
        <end position="181"/>
    </location>
</feature>
<proteinExistence type="inferred from homology"/>
<dbReference type="GO" id="GO:0005829">
    <property type="term" value="C:cytosol"/>
    <property type="evidence" value="ECO:0007669"/>
    <property type="project" value="TreeGrafter"/>
</dbReference>
<dbReference type="STRING" id="1617426.TR69_WS6001001390"/>
<evidence type="ECO:0000256" key="3">
    <source>
        <dbReference type="ARBA" id="ARBA00012737"/>
    </source>
</evidence>
<gene>
    <name evidence="6" type="primary">asnB_2</name>
    <name evidence="6" type="ORF">TR69_WS6001001390</name>
</gene>
<dbReference type="Pfam" id="PF13537">
    <property type="entry name" value="GATase_7"/>
    <property type="match status" value="1"/>
</dbReference>
<evidence type="ECO:0000313" key="7">
    <source>
        <dbReference type="Proteomes" id="UP000070457"/>
    </source>
</evidence>
<dbReference type="InterPro" id="IPR051786">
    <property type="entry name" value="ASN_synthetase/amidase"/>
</dbReference>
<dbReference type="CDD" id="cd00712">
    <property type="entry name" value="AsnB"/>
    <property type="match status" value="1"/>
</dbReference>
<dbReference type="Proteomes" id="UP000070457">
    <property type="component" value="Unassembled WGS sequence"/>
</dbReference>
<evidence type="ECO:0000256" key="2">
    <source>
        <dbReference type="ARBA" id="ARBA00005752"/>
    </source>
</evidence>
<comment type="caution">
    <text evidence="6">The sequence shown here is derived from an EMBL/GenBank/DDBJ whole genome shotgun (WGS) entry which is preliminary data.</text>
</comment>
<dbReference type="SUPFAM" id="SSF56235">
    <property type="entry name" value="N-terminal nucleophile aminohydrolases (Ntn hydrolases)"/>
    <property type="match status" value="1"/>
</dbReference>
<dbReference type="InterPro" id="IPR033738">
    <property type="entry name" value="AsnB_N"/>
</dbReference>